<dbReference type="InterPro" id="IPR053934">
    <property type="entry name" value="HTTM_dom"/>
</dbReference>
<reference evidence="8 10" key="2">
    <citation type="submission" date="2018-10" db="EMBL/GenBank/DDBJ databases">
        <title>Genomic Encyclopedia of Archaeal and Bacterial Type Strains, Phase II (KMG-II): from individual species to whole genera.</title>
        <authorList>
            <person name="Goeker M."/>
        </authorList>
    </citation>
    <scope>NUCLEOTIDE SEQUENCE [LARGE SCALE GENOMIC DNA]</scope>
    <source>
        <strain evidence="8 10">DSM 21886</strain>
    </source>
</reference>
<name>A0A497VGH1_9FLAO</name>
<dbReference type="InterPro" id="IPR011020">
    <property type="entry name" value="HTTM-like"/>
</dbReference>
<feature type="transmembrane region" description="Helical" evidence="5">
    <location>
        <begin position="219"/>
        <end position="238"/>
    </location>
</feature>
<dbReference type="PANTHER" id="PTHR39535">
    <property type="entry name" value="SPORULATION-DELAYING PROTEIN SDPB"/>
    <property type="match status" value="1"/>
</dbReference>
<evidence type="ECO:0000259" key="6">
    <source>
        <dbReference type="SMART" id="SM00752"/>
    </source>
</evidence>
<proteinExistence type="predicted"/>
<feature type="transmembrane region" description="Helical" evidence="5">
    <location>
        <begin position="122"/>
        <end position="141"/>
    </location>
</feature>
<feature type="transmembrane region" description="Helical" evidence="5">
    <location>
        <begin position="16"/>
        <end position="34"/>
    </location>
</feature>
<evidence type="ECO:0000313" key="8">
    <source>
        <dbReference type="EMBL" id="RLJ35823.1"/>
    </source>
</evidence>
<evidence type="ECO:0000313" key="7">
    <source>
        <dbReference type="EMBL" id="PKW28672.1"/>
    </source>
</evidence>
<comment type="caution">
    <text evidence="8">The sequence shown here is derived from an EMBL/GenBank/DDBJ whole genome shotgun (WGS) entry which is preliminary data.</text>
</comment>
<dbReference type="EMBL" id="PJND01000007">
    <property type="protein sequence ID" value="PKW28672.1"/>
    <property type="molecule type" value="Genomic_DNA"/>
</dbReference>
<protein>
    <submittedName>
        <fullName evidence="8">Vitamin K-dependent gamma-carboxylase-like protein</fullName>
    </submittedName>
</protein>
<dbReference type="EMBL" id="RCCB01000010">
    <property type="protein sequence ID" value="RLJ35823.1"/>
    <property type="molecule type" value="Genomic_DNA"/>
</dbReference>
<dbReference type="Pfam" id="PF05090">
    <property type="entry name" value="HTTM"/>
    <property type="match status" value="1"/>
</dbReference>
<accession>A0A497VGH1</accession>
<organism evidence="8 10">
    <name type="scientific">Flavobacterium lindanitolerans</name>
    <dbReference type="NCBI Taxonomy" id="428988"/>
    <lineage>
        <taxon>Bacteria</taxon>
        <taxon>Pseudomonadati</taxon>
        <taxon>Bacteroidota</taxon>
        <taxon>Flavobacteriia</taxon>
        <taxon>Flavobacteriales</taxon>
        <taxon>Flavobacteriaceae</taxon>
        <taxon>Flavobacterium</taxon>
    </lineage>
</organism>
<evidence type="ECO:0000313" key="9">
    <source>
        <dbReference type="Proteomes" id="UP000233767"/>
    </source>
</evidence>
<evidence type="ECO:0000256" key="1">
    <source>
        <dbReference type="ARBA" id="ARBA00004127"/>
    </source>
</evidence>
<keyword evidence="2 5" id="KW-0812">Transmembrane</keyword>
<feature type="transmembrane region" description="Helical" evidence="5">
    <location>
        <begin position="259"/>
        <end position="282"/>
    </location>
</feature>
<dbReference type="AlphaFoldDB" id="A0A497VGH1"/>
<gene>
    <name evidence="7" type="ORF">B0G92_0296</name>
    <name evidence="8" type="ORF">CLV50_1208</name>
</gene>
<evidence type="ECO:0000313" key="10">
    <source>
        <dbReference type="Proteomes" id="UP000275027"/>
    </source>
</evidence>
<dbReference type="SMART" id="SM00752">
    <property type="entry name" value="HTTM"/>
    <property type="match status" value="1"/>
</dbReference>
<evidence type="ECO:0000256" key="5">
    <source>
        <dbReference type="SAM" id="Phobius"/>
    </source>
</evidence>
<reference evidence="7 9" key="1">
    <citation type="submission" date="2017-12" db="EMBL/GenBank/DDBJ databases">
        <title>Genomic Encyclopedia of Type Strains, Phase III (KMG-III): the genomes of soil and plant-associated and newly described type strains.</title>
        <authorList>
            <person name="Whitman W."/>
        </authorList>
    </citation>
    <scope>NUCLEOTIDE SEQUENCE [LARGE SCALE GENOMIC DNA]</scope>
    <source>
        <strain evidence="7 9">IP-10</strain>
    </source>
</reference>
<comment type="subcellular location">
    <subcellularLocation>
        <location evidence="1">Endomembrane system</location>
        <topology evidence="1">Multi-pass membrane protein</topology>
    </subcellularLocation>
</comment>
<evidence type="ECO:0000256" key="3">
    <source>
        <dbReference type="ARBA" id="ARBA00022989"/>
    </source>
</evidence>
<keyword evidence="3 5" id="KW-1133">Transmembrane helix</keyword>
<dbReference type="GO" id="GO:0012505">
    <property type="term" value="C:endomembrane system"/>
    <property type="evidence" value="ECO:0007669"/>
    <property type="project" value="UniProtKB-SubCell"/>
</dbReference>
<feature type="domain" description="HTTM-like" evidence="6">
    <location>
        <begin position="5"/>
        <end position="284"/>
    </location>
</feature>
<dbReference type="Proteomes" id="UP000275027">
    <property type="component" value="Unassembled WGS sequence"/>
</dbReference>
<dbReference type="PANTHER" id="PTHR39535:SF2">
    <property type="entry name" value="HTTM DOMAIN-CONTAINING PROTEIN"/>
    <property type="match status" value="1"/>
</dbReference>
<feature type="transmembrane region" description="Helical" evidence="5">
    <location>
        <begin position="95"/>
        <end position="116"/>
    </location>
</feature>
<sequence>MKFFNNSVSEIEWNSFFRISIALYCLLNLFSFWADIPNILLENAFIKPEVIDLVFDGYSPTLVDLHHYLTNLGITLAFDDFVYLVIYVYIFMLGLLLLGAFTRVAAIASFILQIIILKSMNYYLYGADYFASMALFYCIIFPKGKFSLDYMIKEFKINQSSLKWSLLLLQAHLCVIYFFSGLDKGLGINWYNGESVWRAVSGHNYNGLISLADYDLPNFIYISIGILTLITETFYPVFINYSKTRKLWLTLTISMHVSIILFMGLYFFGTLMIILNVAAYYIPYLKKDNSNASSEYEKDLENQLAYEK</sequence>
<evidence type="ECO:0000256" key="4">
    <source>
        <dbReference type="ARBA" id="ARBA00023136"/>
    </source>
</evidence>
<dbReference type="Proteomes" id="UP000233767">
    <property type="component" value="Unassembled WGS sequence"/>
</dbReference>
<dbReference type="RefSeq" id="WP_180326388.1">
    <property type="nucleotide sequence ID" value="NZ_PJND01000007.1"/>
</dbReference>
<evidence type="ECO:0000256" key="2">
    <source>
        <dbReference type="ARBA" id="ARBA00022692"/>
    </source>
</evidence>
<keyword evidence="9" id="KW-1185">Reference proteome</keyword>
<keyword evidence="4 5" id="KW-0472">Membrane</keyword>
<feature type="transmembrane region" description="Helical" evidence="5">
    <location>
        <begin position="162"/>
        <end position="180"/>
    </location>
</feature>
<dbReference type="InterPro" id="IPR052964">
    <property type="entry name" value="Sporulation_signal_mat"/>
</dbReference>